<keyword evidence="5" id="KW-0614">Plasmid</keyword>
<dbReference type="PANTHER" id="PTHR33376">
    <property type="match status" value="1"/>
</dbReference>
<dbReference type="NCBIfam" id="TIGR00787">
    <property type="entry name" value="dctP"/>
    <property type="match status" value="1"/>
</dbReference>
<dbReference type="InterPro" id="IPR004682">
    <property type="entry name" value="TRAP_DctP"/>
</dbReference>
<organism evidence="5 6">
    <name type="scientific">Azospirillum argentinense</name>
    <dbReference type="NCBI Taxonomy" id="2970906"/>
    <lineage>
        <taxon>Bacteria</taxon>
        <taxon>Pseudomonadati</taxon>
        <taxon>Pseudomonadota</taxon>
        <taxon>Alphaproteobacteria</taxon>
        <taxon>Rhodospirillales</taxon>
        <taxon>Azospirillaceae</taxon>
        <taxon>Azospirillum</taxon>
    </lineage>
</organism>
<gene>
    <name evidence="5" type="ORF">ABAZ39_25580</name>
</gene>
<dbReference type="GO" id="GO:0055085">
    <property type="term" value="P:transmembrane transport"/>
    <property type="evidence" value="ECO:0007669"/>
    <property type="project" value="InterPro"/>
</dbReference>
<accession>A0A060DVV1</accession>
<dbReference type="KEGG" id="abq:ABAZ39_25580"/>
<dbReference type="Pfam" id="PF03480">
    <property type="entry name" value="DctP"/>
    <property type="match status" value="1"/>
</dbReference>
<feature type="signal peptide" evidence="4">
    <location>
        <begin position="1"/>
        <end position="25"/>
    </location>
</feature>
<evidence type="ECO:0000313" key="5">
    <source>
        <dbReference type="EMBL" id="AIB15268.1"/>
    </source>
</evidence>
<dbReference type="RefSeq" id="WP_051658511.1">
    <property type="nucleotide sequence ID" value="NZ_CP007795.1"/>
</dbReference>
<evidence type="ECO:0000256" key="3">
    <source>
        <dbReference type="ARBA" id="ARBA00022729"/>
    </source>
</evidence>
<dbReference type="CDD" id="cd13679">
    <property type="entry name" value="PBP2_TRAP_YiaO_like"/>
    <property type="match status" value="1"/>
</dbReference>
<protein>
    <submittedName>
        <fullName evidence="5">ABC transporter substrate-binding protein</fullName>
    </submittedName>
</protein>
<dbReference type="PIRSF" id="PIRSF006470">
    <property type="entry name" value="DctB"/>
    <property type="match status" value="1"/>
</dbReference>
<dbReference type="NCBIfam" id="NF037995">
    <property type="entry name" value="TRAP_S1"/>
    <property type="match status" value="1"/>
</dbReference>
<reference evidence="5 6" key="1">
    <citation type="journal article" date="2014" name="Genome Announc.">
        <title>Complete Genome Sequence of the Model Rhizosphere Strain Azospirillum brasilense Az39, Successfully Applied in Agriculture.</title>
        <authorList>
            <person name="Rivera D."/>
            <person name="Revale S."/>
            <person name="Molina R."/>
            <person name="Gualpa J."/>
            <person name="Puente M."/>
            <person name="Maroniche G."/>
            <person name="Paris G."/>
            <person name="Baker D."/>
            <person name="Clavijo B."/>
            <person name="McLay K."/>
            <person name="Spaepen S."/>
            <person name="Perticari A."/>
            <person name="Vazquez M."/>
            <person name="Wisniewski-Dye F."/>
            <person name="Watkins C."/>
            <person name="Martinez-Abarca F."/>
            <person name="Vanderleyden J."/>
            <person name="Cassan F."/>
        </authorList>
    </citation>
    <scope>NUCLEOTIDE SEQUENCE [LARGE SCALE GENOMIC DNA]</scope>
    <source>
        <strain evidence="5 6">Az39</strain>
        <plasmid evidence="5">AbAZ39_p2</plasmid>
    </source>
</reference>
<dbReference type="GO" id="GO:0030288">
    <property type="term" value="C:outer membrane-bounded periplasmic space"/>
    <property type="evidence" value="ECO:0007669"/>
    <property type="project" value="InterPro"/>
</dbReference>
<dbReference type="Gene3D" id="3.40.190.170">
    <property type="entry name" value="Bacterial extracellular solute-binding protein, family 7"/>
    <property type="match status" value="1"/>
</dbReference>
<evidence type="ECO:0000256" key="1">
    <source>
        <dbReference type="ARBA" id="ARBA00009023"/>
    </source>
</evidence>
<keyword evidence="3 4" id="KW-0732">Signal</keyword>
<name>A0A060DVV1_9PROT</name>
<dbReference type="Proteomes" id="UP000027186">
    <property type="component" value="Plasmid AbAZ39_p2"/>
</dbReference>
<evidence type="ECO:0000313" key="6">
    <source>
        <dbReference type="Proteomes" id="UP000027186"/>
    </source>
</evidence>
<dbReference type="EMBL" id="CP007795">
    <property type="protein sequence ID" value="AIB15268.1"/>
    <property type="molecule type" value="Genomic_DNA"/>
</dbReference>
<evidence type="ECO:0000256" key="2">
    <source>
        <dbReference type="ARBA" id="ARBA00022448"/>
    </source>
</evidence>
<dbReference type="AlphaFoldDB" id="A0A060DVV1"/>
<evidence type="ECO:0000256" key="4">
    <source>
        <dbReference type="SAM" id="SignalP"/>
    </source>
</evidence>
<feature type="chain" id="PRO_5001582995" evidence="4">
    <location>
        <begin position="26"/>
        <end position="339"/>
    </location>
</feature>
<dbReference type="InterPro" id="IPR018389">
    <property type="entry name" value="DctP_fam"/>
</dbReference>
<proteinExistence type="inferred from homology"/>
<dbReference type="PANTHER" id="PTHR33376:SF7">
    <property type="entry name" value="C4-DICARBOXYLATE-BINDING PROTEIN DCTB"/>
    <property type="match status" value="1"/>
</dbReference>
<comment type="similarity">
    <text evidence="1">Belongs to the bacterial solute-binding protein 7 family.</text>
</comment>
<dbReference type="InterPro" id="IPR038404">
    <property type="entry name" value="TRAP_DctP_sf"/>
</dbReference>
<sequence>MNVDKLPIVLTVAVAALFAAVPATAQTAERTMRLSAAVAQDHPFAAGVSALTACAADKSAGKMKIQSFWNAALGSDMQAVQLVRGGSLDMVVASTSPLASLVPAMGVFDLPFLFENEKEADRILDGAVGQQLSEKLQGVGLVNLAYWENGFRNLTNSRRPIQKWEDLGGTKIRVMQNPVFMDTFSTLGANAVPMAFSELFTALETRAVDGQENPYANIETGKFYEAQKYLSVTNHAYTPAVILYSKKIWDGLSSAERDVLQSCAAVARAEERRVNREQSEKSLARLKDLGMQVNELSAEERKRMLQKVAPVYEKHAAAIGAETMTLLQSELAQLRKANP</sequence>
<geneLocation type="plasmid" evidence="5 6">
    <name>AbAZ39_p2</name>
</geneLocation>
<keyword evidence="2" id="KW-0813">Transport</keyword>